<dbReference type="PANTHER" id="PTHR31071:SF2">
    <property type="entry name" value="ACTIN CYTOSKELETON-REGULATORY COMPLEX PAN-LIKE PROTEIN"/>
    <property type="match status" value="1"/>
</dbReference>
<feature type="compositionally biased region" description="Acidic residues" evidence="2">
    <location>
        <begin position="512"/>
        <end position="523"/>
    </location>
</feature>
<protein>
    <submittedName>
        <fullName evidence="3">Uncharacterized protein</fullName>
    </submittedName>
</protein>
<dbReference type="PANTHER" id="PTHR31071">
    <property type="entry name" value="GB|AAF24581.1"/>
    <property type="match status" value="1"/>
</dbReference>
<keyword evidence="4" id="KW-1185">Reference proteome</keyword>
<feature type="region of interest" description="Disordered" evidence="2">
    <location>
        <begin position="22"/>
        <end position="97"/>
    </location>
</feature>
<evidence type="ECO:0000313" key="3">
    <source>
        <dbReference type="EMBL" id="URE48225.1"/>
    </source>
</evidence>
<feature type="region of interest" description="Disordered" evidence="2">
    <location>
        <begin position="760"/>
        <end position="800"/>
    </location>
</feature>
<dbReference type="AlphaFoldDB" id="A0A9E7I8X8"/>
<reference evidence="3" key="1">
    <citation type="submission" date="2022-05" db="EMBL/GenBank/DDBJ databases">
        <title>The Musa troglodytarum L. genome provides insights into the mechanism of non-climacteric behaviour and enrichment of carotenoids.</title>
        <authorList>
            <person name="Wang J."/>
        </authorList>
    </citation>
    <scope>NUCLEOTIDE SEQUENCE</scope>
    <source>
        <tissue evidence="3">Leaf</tissue>
    </source>
</reference>
<evidence type="ECO:0000256" key="2">
    <source>
        <dbReference type="SAM" id="MobiDB-lite"/>
    </source>
</evidence>
<feature type="compositionally biased region" description="Polar residues" evidence="2">
    <location>
        <begin position="524"/>
        <end position="538"/>
    </location>
</feature>
<proteinExistence type="predicted"/>
<evidence type="ECO:0000256" key="1">
    <source>
        <dbReference type="SAM" id="Coils"/>
    </source>
</evidence>
<organism evidence="3 4">
    <name type="scientific">Musa troglodytarum</name>
    <name type="common">fe'i banana</name>
    <dbReference type="NCBI Taxonomy" id="320322"/>
    <lineage>
        <taxon>Eukaryota</taxon>
        <taxon>Viridiplantae</taxon>
        <taxon>Streptophyta</taxon>
        <taxon>Embryophyta</taxon>
        <taxon>Tracheophyta</taxon>
        <taxon>Spermatophyta</taxon>
        <taxon>Magnoliopsida</taxon>
        <taxon>Liliopsida</taxon>
        <taxon>Zingiberales</taxon>
        <taxon>Musaceae</taxon>
        <taxon>Musa</taxon>
    </lineage>
</organism>
<feature type="coiled-coil region" evidence="1">
    <location>
        <begin position="225"/>
        <end position="266"/>
    </location>
</feature>
<dbReference type="InterPro" id="IPR043424">
    <property type="entry name" value="BLT-like"/>
</dbReference>
<accession>A0A9E7I8X8</accession>
<feature type="region of interest" description="Disordered" evidence="2">
    <location>
        <begin position="636"/>
        <end position="666"/>
    </location>
</feature>
<feature type="compositionally biased region" description="Basic and acidic residues" evidence="2">
    <location>
        <begin position="75"/>
        <end position="86"/>
    </location>
</feature>
<dbReference type="EMBL" id="CP097511">
    <property type="protein sequence ID" value="URE48225.1"/>
    <property type="molecule type" value="Genomic_DNA"/>
</dbReference>
<feature type="compositionally biased region" description="Low complexity" evidence="2">
    <location>
        <begin position="41"/>
        <end position="58"/>
    </location>
</feature>
<gene>
    <name evidence="3" type="ORF">MUK42_13524</name>
</gene>
<dbReference type="Proteomes" id="UP001055439">
    <property type="component" value="Chromosome 9"/>
</dbReference>
<dbReference type="OrthoDB" id="1927957at2759"/>
<feature type="coiled-coil region" evidence="1">
    <location>
        <begin position="304"/>
        <end position="412"/>
    </location>
</feature>
<name>A0A9E7I8X8_9LILI</name>
<evidence type="ECO:0000313" key="4">
    <source>
        <dbReference type="Proteomes" id="UP001055439"/>
    </source>
</evidence>
<sequence length="842" mass="94305">MPASSAANRRLGILFSRALAPPLDSDLHPALKPQPRRRVRSPALPLAAAGARPRRCGAASGGRRSGPATPLLRWKFSEKSPSEPSRKFQVVGPGVPPPPTRISARKLAAGIWHLRPLGADGSGRRCGGERRRAPLGPELVPGYQEVQLFYNPLSTDLHVNKNRKNGHASPVSVLSPKYGDFHKSSAMEKATKWDPGSSMTTEEVYRFYRHLKLLEDQELNTVSTVSCLRTELERARAHISELERERKLAKKKLDQFLNRLAEEKESWRSREHEKFRAIIEAMKADLGKERKKRQRMEIIHGKLVSELAEAKLTAKQLLQDYEKEHKARELVEEVCDELAKEIGEDKAEIESLKMEAMKIQEEAEDEKKMLQMAEVWREERVQMKLIDAKLTLEDKYSELRDLKAELEAFLAARMTKDSDFATMKEAELLKGKADLVNIEVIKEFSYQPPLASEDIYAVIEELRPRQETNARDIKPCCVYSPRSHDSKVNTASPGTDVFLEHPTKQHAHEMIDSNDEEEDESDWETVSQAEEQGSSNSHDGSEPSVNDYCKESYASVSETELKENGNNKLNNEIIEVSTTNAKSRKKVSSICKLWRSSAHDNVEDLKKRSLSNGRISTGTLASNNCEEYKKLSAEYTNGRPDGTISDGNLSPDMGMGEAGLSPGSIGHFNSPDLLNSHITRGTKGCIEWPRSDQKHGLKAKLLEARMGSQKIQLRHIREMLGLGRPEGVLHFKSRGMDLYTFQACISEISAAGPLCHRREEAGQGDRSGQVEGGGQQHHRERRTKDQREQAPLQEEQVPGLSFDPSFASSVPILVETLILCSGVCAMCGKQVLDTKLYKQSNV</sequence>
<feature type="region of interest" description="Disordered" evidence="2">
    <location>
        <begin position="509"/>
        <end position="547"/>
    </location>
</feature>
<keyword evidence="1" id="KW-0175">Coiled coil</keyword>